<protein>
    <submittedName>
        <fullName evidence="3">Uncharacterized protein</fullName>
    </submittedName>
</protein>
<feature type="region of interest" description="Disordered" evidence="2">
    <location>
        <begin position="541"/>
        <end position="704"/>
    </location>
</feature>
<evidence type="ECO:0000256" key="2">
    <source>
        <dbReference type="SAM" id="MobiDB-lite"/>
    </source>
</evidence>
<accession>A0AA39RA62</accession>
<proteinExistence type="predicted"/>
<keyword evidence="4" id="KW-1185">Reference proteome</keyword>
<reference evidence="3" key="1">
    <citation type="submission" date="2023-03" db="EMBL/GenBank/DDBJ databases">
        <title>Complete genome of Cladonia borealis.</title>
        <authorList>
            <person name="Park H."/>
        </authorList>
    </citation>
    <scope>NUCLEOTIDE SEQUENCE</scope>
    <source>
        <strain evidence="3">ANT050790</strain>
    </source>
</reference>
<feature type="region of interest" description="Disordered" evidence="2">
    <location>
        <begin position="87"/>
        <end position="135"/>
    </location>
</feature>
<feature type="compositionally biased region" description="Basic and acidic residues" evidence="2">
    <location>
        <begin position="50"/>
        <end position="70"/>
    </location>
</feature>
<name>A0AA39RA62_9LECA</name>
<comment type="caution">
    <text evidence="3">The sequence shown here is derived from an EMBL/GenBank/DDBJ whole genome shotgun (WGS) entry which is preliminary data.</text>
</comment>
<evidence type="ECO:0000313" key="3">
    <source>
        <dbReference type="EMBL" id="KAK0516173.1"/>
    </source>
</evidence>
<dbReference type="Proteomes" id="UP001166286">
    <property type="component" value="Unassembled WGS sequence"/>
</dbReference>
<gene>
    <name evidence="3" type="ORF">JMJ35_000776</name>
</gene>
<evidence type="ECO:0000256" key="1">
    <source>
        <dbReference type="SAM" id="Coils"/>
    </source>
</evidence>
<organism evidence="3 4">
    <name type="scientific">Cladonia borealis</name>
    <dbReference type="NCBI Taxonomy" id="184061"/>
    <lineage>
        <taxon>Eukaryota</taxon>
        <taxon>Fungi</taxon>
        <taxon>Dikarya</taxon>
        <taxon>Ascomycota</taxon>
        <taxon>Pezizomycotina</taxon>
        <taxon>Lecanoromycetes</taxon>
        <taxon>OSLEUM clade</taxon>
        <taxon>Lecanoromycetidae</taxon>
        <taxon>Lecanorales</taxon>
        <taxon>Lecanorineae</taxon>
        <taxon>Cladoniaceae</taxon>
        <taxon>Cladonia</taxon>
    </lineage>
</organism>
<dbReference type="AlphaFoldDB" id="A0AA39RA62"/>
<dbReference type="EMBL" id="JAFEKC020000002">
    <property type="protein sequence ID" value="KAK0516173.1"/>
    <property type="molecule type" value="Genomic_DNA"/>
</dbReference>
<keyword evidence="1" id="KW-0175">Coiled coil</keyword>
<evidence type="ECO:0000313" key="4">
    <source>
        <dbReference type="Proteomes" id="UP001166286"/>
    </source>
</evidence>
<feature type="compositionally biased region" description="Polar residues" evidence="2">
    <location>
        <begin position="112"/>
        <end position="127"/>
    </location>
</feature>
<feature type="region of interest" description="Disordered" evidence="2">
    <location>
        <begin position="424"/>
        <end position="507"/>
    </location>
</feature>
<feature type="coiled-coil region" evidence="1">
    <location>
        <begin position="167"/>
        <end position="194"/>
    </location>
</feature>
<feature type="compositionally biased region" description="Pro residues" evidence="2">
    <location>
        <begin position="666"/>
        <end position="684"/>
    </location>
</feature>
<feature type="compositionally biased region" description="Low complexity" evidence="2">
    <location>
        <begin position="434"/>
        <end position="454"/>
    </location>
</feature>
<sequence length="757" mass="85451">MSRAPPPSTNGIQEYYTPRPTLYSSATSRRSMPRVEQQHTHRHVQLSDIQKPKEPRSEKKAARPSGRSEQDSFWSWLSGFLDEVKTKASTQVSTDVPRAQKDTPRRSHLRQAISNPDLTNPRHSAASSKDFRIREAQQAAREDQLEYEAQHYSLWGELVYIYKSLRVKVAKKKVEAARQKHREARQKTHEEKAKIQVALVPDIGLPEEQMAPVRYPTPSPNLPLPPRLSQQIKEIAPESHLEITRKPVQAFSKTEGEVRKHAVKITHLPPVHNSVHLQPTPPKSPDVRKALEIDHKRKSSHITTFGDFMRKPSEPSERLARLPPHIPTPVAPRESQRTMAEPFRQRNGTQWTFTVPGIDEVSSTPILPNADFPKKINEERESRVTVNPQECILCGTLNSPKTHYNQQGLWLCTACRSPMFAKEVPPAPAVPRETTSGRYQSRSGSSSRTRTLTTKQKKNESTVFNPESFSEPEPMRASMIPSPLYSLRTRRPRSSSVDSPVSPLLPDPFANFDTKINSTPRRQTPLSPDFQVILAQNSNYRHSMDDDESPPTPPLKDGNPYWPPKVPSPAIIDAPLLSSKSFRPPKPQSAWSESTIRDSARLSYYHSTPTTPKALPQTPKSPLVPQRPRTPRAQIPEAPRKRTTPKPKPSVSQPRTEIKESTTTELPPPPGIPSDFPFLPPPIPTDDAVTLHKPKRSSSIYPEDEERYTLPPFEFSTRFKSGSGRERRDTSFYDFWKGILEERGGVSGGDAIPCDEA</sequence>
<feature type="compositionally biased region" description="Basic and acidic residues" evidence="2">
    <location>
        <begin position="308"/>
        <end position="320"/>
    </location>
</feature>
<feature type="compositionally biased region" description="Low complexity" evidence="2">
    <location>
        <begin position="494"/>
        <end position="507"/>
    </location>
</feature>
<feature type="region of interest" description="Disordered" evidence="2">
    <location>
        <begin position="1"/>
        <end position="71"/>
    </location>
</feature>
<feature type="region of interest" description="Disordered" evidence="2">
    <location>
        <begin position="305"/>
        <end position="336"/>
    </location>
</feature>